<reference evidence="1 2" key="1">
    <citation type="journal article" date="2023" name="Plants (Basel)">
        <title>Bridging the Gap: Combining Genomics and Transcriptomics Approaches to Understand Stylosanthes scabra, an Orphan Legume from the Brazilian Caatinga.</title>
        <authorList>
            <person name="Ferreira-Neto J.R.C."/>
            <person name="da Silva M.D."/>
            <person name="Binneck E."/>
            <person name="de Melo N.F."/>
            <person name="da Silva R.H."/>
            <person name="de Melo A.L.T.M."/>
            <person name="Pandolfi V."/>
            <person name="Bustamante F.O."/>
            <person name="Brasileiro-Vidal A.C."/>
            <person name="Benko-Iseppon A.M."/>
        </authorList>
    </citation>
    <scope>NUCLEOTIDE SEQUENCE [LARGE SCALE GENOMIC DNA]</scope>
    <source>
        <tissue evidence="1">Leaves</tissue>
    </source>
</reference>
<comment type="caution">
    <text evidence="1">The sequence shown here is derived from an EMBL/GenBank/DDBJ whole genome shotgun (WGS) entry which is preliminary data.</text>
</comment>
<name>A0ABU6WJE6_9FABA</name>
<organism evidence="1 2">
    <name type="scientific">Stylosanthes scabra</name>
    <dbReference type="NCBI Taxonomy" id="79078"/>
    <lineage>
        <taxon>Eukaryota</taxon>
        <taxon>Viridiplantae</taxon>
        <taxon>Streptophyta</taxon>
        <taxon>Embryophyta</taxon>
        <taxon>Tracheophyta</taxon>
        <taxon>Spermatophyta</taxon>
        <taxon>Magnoliopsida</taxon>
        <taxon>eudicotyledons</taxon>
        <taxon>Gunneridae</taxon>
        <taxon>Pentapetalae</taxon>
        <taxon>rosids</taxon>
        <taxon>fabids</taxon>
        <taxon>Fabales</taxon>
        <taxon>Fabaceae</taxon>
        <taxon>Papilionoideae</taxon>
        <taxon>50 kb inversion clade</taxon>
        <taxon>dalbergioids sensu lato</taxon>
        <taxon>Dalbergieae</taxon>
        <taxon>Pterocarpus clade</taxon>
        <taxon>Stylosanthes</taxon>
    </lineage>
</organism>
<gene>
    <name evidence="1" type="ORF">PIB30_054868</name>
</gene>
<keyword evidence="2" id="KW-1185">Reference proteome</keyword>
<protein>
    <submittedName>
        <fullName evidence="1">Uncharacterized protein</fullName>
    </submittedName>
</protein>
<proteinExistence type="predicted"/>
<accession>A0ABU6WJE6</accession>
<sequence>MLQSSSLPPVHVVVDVTAMTSTKTYQIFIFDSAALPRRDVAFFALLHLRRDVVPSSLTASNRLSFSRSSFKSSLFKFKSSNLVTFLVPSSASLSSTLHSSRVKIACIHTLSAVLTGLLGGSADLASSNKTLMKMSGNLITKGHSCCFNWSQH</sequence>
<dbReference type="EMBL" id="JASCZI010181665">
    <property type="protein sequence ID" value="MED6185215.1"/>
    <property type="molecule type" value="Genomic_DNA"/>
</dbReference>
<evidence type="ECO:0000313" key="2">
    <source>
        <dbReference type="Proteomes" id="UP001341840"/>
    </source>
</evidence>
<dbReference type="Proteomes" id="UP001341840">
    <property type="component" value="Unassembled WGS sequence"/>
</dbReference>
<evidence type="ECO:0000313" key="1">
    <source>
        <dbReference type="EMBL" id="MED6185215.1"/>
    </source>
</evidence>